<evidence type="ECO:0000313" key="22">
    <source>
        <dbReference type="EMBL" id="MBI5249639.1"/>
    </source>
</evidence>
<evidence type="ECO:0000256" key="6">
    <source>
        <dbReference type="ARBA" id="ARBA00018753"/>
    </source>
</evidence>
<dbReference type="PROSITE" id="PS50886">
    <property type="entry name" value="TRBD"/>
    <property type="match status" value="1"/>
</dbReference>
<dbReference type="FunFam" id="2.40.50.140:FF:000042">
    <property type="entry name" value="Methionine--tRNA ligase"/>
    <property type="match status" value="1"/>
</dbReference>
<evidence type="ECO:0000256" key="20">
    <source>
        <dbReference type="RuleBase" id="RU363039"/>
    </source>
</evidence>
<dbReference type="Pfam" id="PF01588">
    <property type="entry name" value="tRNA_bind"/>
    <property type="match status" value="1"/>
</dbReference>
<keyword evidence="16 20" id="KW-0030">Aminoacyl-tRNA synthetase</keyword>
<evidence type="ECO:0000256" key="5">
    <source>
        <dbReference type="ARBA" id="ARBA00012838"/>
    </source>
</evidence>
<dbReference type="InterPro" id="IPR004495">
    <property type="entry name" value="Met-tRNA-synth_bsu_C"/>
</dbReference>
<dbReference type="CDD" id="cd07957">
    <property type="entry name" value="Anticodon_Ia_Met"/>
    <property type="match status" value="1"/>
</dbReference>
<dbReference type="PANTHER" id="PTHR45765:SF1">
    <property type="entry name" value="METHIONINE--TRNA LIGASE, CYTOPLASMIC"/>
    <property type="match status" value="1"/>
</dbReference>
<keyword evidence="8 19" id="KW-0820">tRNA-binding</keyword>
<dbReference type="InterPro" id="IPR012340">
    <property type="entry name" value="NA-bd_OB-fold"/>
</dbReference>
<reference evidence="22" key="1">
    <citation type="submission" date="2020-07" db="EMBL/GenBank/DDBJ databases">
        <title>Huge and variable diversity of episymbiotic CPR bacteria and DPANN archaea in groundwater ecosystems.</title>
        <authorList>
            <person name="He C.Y."/>
            <person name="Keren R."/>
            <person name="Whittaker M."/>
            <person name="Farag I.F."/>
            <person name="Doudna J."/>
            <person name="Cate J.H.D."/>
            <person name="Banfield J.F."/>
        </authorList>
    </citation>
    <scope>NUCLEOTIDE SEQUENCE</scope>
    <source>
        <strain evidence="22">NC_groundwater_1664_Pr3_B-0.1um_52_9</strain>
    </source>
</reference>
<dbReference type="CDD" id="cd02800">
    <property type="entry name" value="tRNA_bind_EcMetRS_like"/>
    <property type="match status" value="1"/>
</dbReference>
<dbReference type="InterPro" id="IPR041872">
    <property type="entry name" value="Anticodon_Met"/>
</dbReference>
<comment type="catalytic activity">
    <reaction evidence="18">
        <text>tRNA(Met) + L-methionine + ATP = L-methionyl-tRNA(Met) + AMP + diphosphate</text>
        <dbReference type="Rhea" id="RHEA:13481"/>
        <dbReference type="Rhea" id="RHEA-COMP:9667"/>
        <dbReference type="Rhea" id="RHEA-COMP:9698"/>
        <dbReference type="ChEBI" id="CHEBI:30616"/>
        <dbReference type="ChEBI" id="CHEBI:33019"/>
        <dbReference type="ChEBI" id="CHEBI:57844"/>
        <dbReference type="ChEBI" id="CHEBI:78442"/>
        <dbReference type="ChEBI" id="CHEBI:78530"/>
        <dbReference type="ChEBI" id="CHEBI:456215"/>
        <dbReference type="EC" id="6.1.1.10"/>
    </reaction>
</comment>
<dbReference type="EMBL" id="JACRDE010000246">
    <property type="protein sequence ID" value="MBI5249639.1"/>
    <property type="molecule type" value="Genomic_DNA"/>
</dbReference>
<comment type="function">
    <text evidence="1">Is required not only for elongation of protein synthesis but also for the initiation of all mRNA translation through initiator tRNA(fMet) aminoacylation.</text>
</comment>
<comment type="subcellular location">
    <subcellularLocation>
        <location evidence="2">Cytoplasm</location>
    </subcellularLocation>
</comment>
<keyword evidence="11 20" id="KW-0547">Nucleotide-binding</keyword>
<gene>
    <name evidence="22" type="primary">metG</name>
    <name evidence="22" type="ORF">HY912_09100</name>
</gene>
<evidence type="ECO:0000256" key="4">
    <source>
        <dbReference type="ARBA" id="ARBA00011738"/>
    </source>
</evidence>
<dbReference type="Gene3D" id="3.40.50.620">
    <property type="entry name" value="HUPs"/>
    <property type="match status" value="1"/>
</dbReference>
<proteinExistence type="inferred from homology"/>
<dbReference type="PANTHER" id="PTHR45765">
    <property type="entry name" value="METHIONINE--TRNA LIGASE"/>
    <property type="match status" value="1"/>
</dbReference>
<protein>
    <recommendedName>
        <fullName evidence="6">Methionine--tRNA ligase</fullName>
        <ecNumber evidence="5">6.1.1.10</ecNumber>
    </recommendedName>
    <alternativeName>
        <fullName evidence="17">Methionyl-tRNA synthetase</fullName>
    </alternativeName>
</protein>
<keyword evidence="7" id="KW-0963">Cytoplasm</keyword>
<evidence type="ECO:0000256" key="2">
    <source>
        <dbReference type="ARBA" id="ARBA00004496"/>
    </source>
</evidence>
<evidence type="ECO:0000256" key="13">
    <source>
        <dbReference type="ARBA" id="ARBA00022840"/>
    </source>
</evidence>
<evidence type="ECO:0000256" key="1">
    <source>
        <dbReference type="ARBA" id="ARBA00003314"/>
    </source>
</evidence>
<organism evidence="22 23">
    <name type="scientific">Desulfomonile tiedjei</name>
    <dbReference type="NCBI Taxonomy" id="2358"/>
    <lineage>
        <taxon>Bacteria</taxon>
        <taxon>Pseudomonadati</taxon>
        <taxon>Thermodesulfobacteriota</taxon>
        <taxon>Desulfomonilia</taxon>
        <taxon>Desulfomonilales</taxon>
        <taxon>Desulfomonilaceae</taxon>
        <taxon>Desulfomonile</taxon>
    </lineage>
</organism>
<dbReference type="AlphaFoldDB" id="A0A9D6V2M0"/>
<dbReference type="SUPFAM" id="SSF50249">
    <property type="entry name" value="Nucleic acid-binding proteins"/>
    <property type="match status" value="1"/>
</dbReference>
<evidence type="ECO:0000256" key="18">
    <source>
        <dbReference type="ARBA" id="ARBA00047364"/>
    </source>
</evidence>
<comment type="similarity">
    <text evidence="3">Belongs to the class-I aminoacyl-tRNA synthetase family. MetG type 1 subfamily.</text>
</comment>
<evidence type="ECO:0000256" key="9">
    <source>
        <dbReference type="ARBA" id="ARBA00022598"/>
    </source>
</evidence>
<dbReference type="InterPro" id="IPR009080">
    <property type="entry name" value="tRNAsynth_Ia_anticodon-bd"/>
</dbReference>
<evidence type="ECO:0000256" key="16">
    <source>
        <dbReference type="ARBA" id="ARBA00023146"/>
    </source>
</evidence>
<dbReference type="GO" id="GO:0005829">
    <property type="term" value="C:cytosol"/>
    <property type="evidence" value="ECO:0007669"/>
    <property type="project" value="TreeGrafter"/>
</dbReference>
<dbReference type="GO" id="GO:0006431">
    <property type="term" value="P:methionyl-tRNA aminoacylation"/>
    <property type="evidence" value="ECO:0007669"/>
    <property type="project" value="InterPro"/>
</dbReference>
<name>A0A9D6V2M0_9BACT</name>
<feature type="non-terminal residue" evidence="22">
    <location>
        <position position="1"/>
    </location>
</feature>
<evidence type="ECO:0000256" key="3">
    <source>
        <dbReference type="ARBA" id="ARBA00008258"/>
    </source>
</evidence>
<evidence type="ECO:0000256" key="11">
    <source>
        <dbReference type="ARBA" id="ARBA00022741"/>
    </source>
</evidence>
<dbReference type="GO" id="GO:0046872">
    <property type="term" value="F:metal ion binding"/>
    <property type="evidence" value="ECO:0007669"/>
    <property type="project" value="UniProtKB-KW"/>
</dbReference>
<comment type="subunit">
    <text evidence="4">Homodimer.</text>
</comment>
<keyword evidence="14 19" id="KW-0694">RNA-binding</keyword>
<dbReference type="SUPFAM" id="SSF47323">
    <property type="entry name" value="Anticodon-binding domain of a subclass of class I aminoacyl-tRNA synthetases"/>
    <property type="match status" value="1"/>
</dbReference>
<dbReference type="InterPro" id="IPR015413">
    <property type="entry name" value="Methionyl/Leucyl_tRNA_Synth"/>
</dbReference>
<dbReference type="InterPro" id="IPR023458">
    <property type="entry name" value="Met-tRNA_ligase_1"/>
</dbReference>
<evidence type="ECO:0000259" key="21">
    <source>
        <dbReference type="PROSITE" id="PS50886"/>
    </source>
</evidence>
<evidence type="ECO:0000256" key="17">
    <source>
        <dbReference type="ARBA" id="ARBA00030904"/>
    </source>
</evidence>
<dbReference type="Gene3D" id="2.40.50.140">
    <property type="entry name" value="Nucleic acid-binding proteins"/>
    <property type="match status" value="1"/>
</dbReference>
<evidence type="ECO:0000256" key="8">
    <source>
        <dbReference type="ARBA" id="ARBA00022555"/>
    </source>
</evidence>
<dbReference type="Gene3D" id="1.10.730.10">
    <property type="entry name" value="Isoleucyl-tRNA Synthetase, Domain 1"/>
    <property type="match status" value="1"/>
</dbReference>
<keyword evidence="15 20" id="KW-0648">Protein biosynthesis</keyword>
<evidence type="ECO:0000256" key="12">
    <source>
        <dbReference type="ARBA" id="ARBA00022833"/>
    </source>
</evidence>
<dbReference type="GO" id="GO:0004825">
    <property type="term" value="F:methionine-tRNA ligase activity"/>
    <property type="evidence" value="ECO:0007669"/>
    <property type="project" value="UniProtKB-EC"/>
</dbReference>
<keyword evidence="10" id="KW-0479">Metal-binding</keyword>
<accession>A0A9D6V2M0</accession>
<dbReference type="PRINTS" id="PR01041">
    <property type="entry name" value="TRNASYNTHMET"/>
</dbReference>
<dbReference type="InterPro" id="IPR014729">
    <property type="entry name" value="Rossmann-like_a/b/a_fold"/>
</dbReference>
<dbReference type="InterPro" id="IPR002547">
    <property type="entry name" value="tRNA-bd_dom"/>
</dbReference>
<dbReference type="EC" id="6.1.1.10" evidence="5"/>
<evidence type="ECO:0000256" key="10">
    <source>
        <dbReference type="ARBA" id="ARBA00022723"/>
    </source>
</evidence>
<dbReference type="GO" id="GO:0000049">
    <property type="term" value="F:tRNA binding"/>
    <property type="evidence" value="ECO:0007669"/>
    <property type="project" value="UniProtKB-UniRule"/>
</dbReference>
<dbReference type="SUPFAM" id="SSF52374">
    <property type="entry name" value="Nucleotidylyl transferase"/>
    <property type="match status" value="1"/>
</dbReference>
<evidence type="ECO:0000313" key="23">
    <source>
        <dbReference type="Proteomes" id="UP000807825"/>
    </source>
</evidence>
<evidence type="ECO:0000256" key="19">
    <source>
        <dbReference type="PROSITE-ProRule" id="PRU00209"/>
    </source>
</evidence>
<keyword evidence="9 20" id="KW-0436">Ligase</keyword>
<comment type="caution">
    <text evidence="22">The sequence shown here is derived from an EMBL/GenBank/DDBJ whole genome shotgun (WGS) entry which is preliminary data.</text>
</comment>
<keyword evidence="13 20" id="KW-0067">ATP-binding</keyword>
<evidence type="ECO:0000256" key="15">
    <source>
        <dbReference type="ARBA" id="ARBA00022917"/>
    </source>
</evidence>
<dbReference type="NCBIfam" id="TIGR00399">
    <property type="entry name" value="metG_C_term"/>
    <property type="match status" value="1"/>
</dbReference>
<keyword evidence="12" id="KW-0862">Zinc</keyword>
<evidence type="ECO:0000256" key="14">
    <source>
        <dbReference type="ARBA" id="ARBA00022884"/>
    </source>
</evidence>
<dbReference type="GO" id="GO:0005524">
    <property type="term" value="F:ATP binding"/>
    <property type="evidence" value="ECO:0007669"/>
    <property type="project" value="UniProtKB-KW"/>
</dbReference>
<dbReference type="Pfam" id="PF09334">
    <property type="entry name" value="tRNA-synt_1g"/>
    <property type="match status" value="1"/>
</dbReference>
<feature type="domain" description="TRNA-binding" evidence="21">
    <location>
        <begin position="401"/>
        <end position="502"/>
    </location>
</feature>
<dbReference type="Proteomes" id="UP000807825">
    <property type="component" value="Unassembled WGS sequence"/>
</dbReference>
<dbReference type="Pfam" id="PF19303">
    <property type="entry name" value="Anticodon_3"/>
    <property type="match status" value="1"/>
</dbReference>
<evidence type="ECO:0000256" key="7">
    <source>
        <dbReference type="ARBA" id="ARBA00022490"/>
    </source>
</evidence>
<sequence>GASPLDVSIRQEATAGFAIELFDFPRYNVPLFVGSKEDRLQPEVRAFVRTWIDQGLQDWDISRDGPYFGFRIPGEEDKFFYVWLDAPIGYIAATEHYSATHPDRSVEEYWLDHASDAEIHHFIGKDIAYFHTLFWPAMLQAADYRIPTAVHVHGFLTVDSRKMSKSRGTFITARLFADHLNPWYLRYYYATKLGNSIDDLDLNIEEFVNRTNAELVNNITNLVSRTIGFLNKRLDSKLGSIPDSVQDLVGQIESLIQQTENEYRNLRFAAATRNILAISDIANNYVQHNEPWATIKTQPERARNDLTFAANCIKIVAVLLKPVLPSYCARIEQILGLDDLKWKDARFDLENHEVRPFTKLLDRLEPGVIESVIDASRESLTVQEPVAANVPDFKEEITIDDFTGIDLRAGRILSAESVEGSDKLLKLMVDLGKHTRVVFAGIKSSYEPSDIVGRTVVVVANLKPRKMRFGTSEGMVLAAVGHDGKVVLCELGDMVRPGTPIK</sequence>
<dbReference type="InterPro" id="IPR033911">
    <property type="entry name" value="MetRS_core"/>
</dbReference>